<sequence length="152" mass="16425">MSLKRKLESDYEDSFPAAKQLKLVPFPNMDIDTDVAMSEAEPLYPDLVHSRLHSTASSVTSSASESLYPTFELYPSAFDGSLNAHSPDSPSSRQSSPSSQIGLMQPASGFVHHGMCTQIPKLRVACASGVSGQRSMWTHCEECGAISIIESD</sequence>
<evidence type="ECO:0000313" key="3">
    <source>
        <dbReference type="Proteomes" id="UP000807306"/>
    </source>
</evidence>
<organism evidence="2 3">
    <name type="scientific">Crepidotus variabilis</name>
    <dbReference type="NCBI Taxonomy" id="179855"/>
    <lineage>
        <taxon>Eukaryota</taxon>
        <taxon>Fungi</taxon>
        <taxon>Dikarya</taxon>
        <taxon>Basidiomycota</taxon>
        <taxon>Agaricomycotina</taxon>
        <taxon>Agaricomycetes</taxon>
        <taxon>Agaricomycetidae</taxon>
        <taxon>Agaricales</taxon>
        <taxon>Agaricineae</taxon>
        <taxon>Crepidotaceae</taxon>
        <taxon>Crepidotus</taxon>
    </lineage>
</organism>
<accession>A0A9P6EGQ4</accession>
<evidence type="ECO:0000313" key="2">
    <source>
        <dbReference type="EMBL" id="KAF9529268.1"/>
    </source>
</evidence>
<reference evidence="2" key="1">
    <citation type="submission" date="2020-11" db="EMBL/GenBank/DDBJ databases">
        <authorList>
            <consortium name="DOE Joint Genome Institute"/>
            <person name="Ahrendt S."/>
            <person name="Riley R."/>
            <person name="Andreopoulos W."/>
            <person name="Labutti K."/>
            <person name="Pangilinan J."/>
            <person name="Ruiz-Duenas F.J."/>
            <person name="Barrasa J.M."/>
            <person name="Sanchez-Garcia M."/>
            <person name="Camarero S."/>
            <person name="Miyauchi S."/>
            <person name="Serrano A."/>
            <person name="Linde D."/>
            <person name="Babiker R."/>
            <person name="Drula E."/>
            <person name="Ayuso-Fernandez I."/>
            <person name="Pacheco R."/>
            <person name="Padilla G."/>
            <person name="Ferreira P."/>
            <person name="Barriuso J."/>
            <person name="Kellner H."/>
            <person name="Castanera R."/>
            <person name="Alfaro M."/>
            <person name="Ramirez L."/>
            <person name="Pisabarro A.G."/>
            <person name="Kuo A."/>
            <person name="Tritt A."/>
            <person name="Lipzen A."/>
            <person name="He G."/>
            <person name="Yan M."/>
            <person name="Ng V."/>
            <person name="Cullen D."/>
            <person name="Martin F."/>
            <person name="Rosso M.-N."/>
            <person name="Henrissat B."/>
            <person name="Hibbett D."/>
            <person name="Martinez A.T."/>
            <person name="Grigoriev I.V."/>
        </authorList>
    </citation>
    <scope>NUCLEOTIDE SEQUENCE</scope>
    <source>
        <strain evidence="2">CBS 506.95</strain>
    </source>
</reference>
<dbReference type="Proteomes" id="UP000807306">
    <property type="component" value="Unassembled WGS sequence"/>
</dbReference>
<proteinExistence type="predicted"/>
<name>A0A9P6EGQ4_9AGAR</name>
<protein>
    <submittedName>
        <fullName evidence="2">Uncharacterized protein</fullName>
    </submittedName>
</protein>
<dbReference type="OrthoDB" id="2574468at2759"/>
<comment type="caution">
    <text evidence="2">The sequence shown here is derived from an EMBL/GenBank/DDBJ whole genome shotgun (WGS) entry which is preliminary data.</text>
</comment>
<gene>
    <name evidence="2" type="ORF">CPB83DRAFT_906226</name>
</gene>
<dbReference type="EMBL" id="MU157847">
    <property type="protein sequence ID" value="KAF9529268.1"/>
    <property type="molecule type" value="Genomic_DNA"/>
</dbReference>
<feature type="compositionally biased region" description="Low complexity" evidence="1">
    <location>
        <begin position="86"/>
        <end position="99"/>
    </location>
</feature>
<evidence type="ECO:0000256" key="1">
    <source>
        <dbReference type="SAM" id="MobiDB-lite"/>
    </source>
</evidence>
<keyword evidence="3" id="KW-1185">Reference proteome</keyword>
<feature type="region of interest" description="Disordered" evidence="1">
    <location>
        <begin position="82"/>
        <end position="104"/>
    </location>
</feature>
<dbReference type="AlphaFoldDB" id="A0A9P6EGQ4"/>